<proteinExistence type="predicted"/>
<dbReference type="EMBL" id="CAIX01000076">
    <property type="protein sequence ID" value="CCI10068.1"/>
    <property type="molecule type" value="Genomic_DNA"/>
</dbReference>
<dbReference type="AlphaFoldDB" id="A0A024FST7"/>
<organism evidence="1 2">
    <name type="scientific">Albugo candida</name>
    <dbReference type="NCBI Taxonomy" id="65357"/>
    <lineage>
        <taxon>Eukaryota</taxon>
        <taxon>Sar</taxon>
        <taxon>Stramenopiles</taxon>
        <taxon>Oomycota</taxon>
        <taxon>Peronosporomycetes</taxon>
        <taxon>Albuginales</taxon>
        <taxon>Albuginaceae</taxon>
        <taxon>Albugo</taxon>
    </lineage>
</organism>
<evidence type="ECO:0000313" key="2">
    <source>
        <dbReference type="Proteomes" id="UP000053237"/>
    </source>
</evidence>
<protein>
    <submittedName>
        <fullName evidence="1">Uncharacterized protein</fullName>
    </submittedName>
</protein>
<accession>A0A024FST7</accession>
<name>A0A024FST7_9STRA</name>
<sequence length="144" mass="16285">MFIESKGSKKRPIAKSSKLHNFPSRMSHDISLKAVKTQRPSTAENYRNRNIREAAHASNACSIDRYKDVPNVKLSPLENNSHRNEACQGINDSIFNQWCKENFPARPRLSDSARTDSFGIAQGWLQTEMVNNSILAIFSVLAHK</sequence>
<gene>
    <name evidence="1" type="ORF">BN9_054960</name>
</gene>
<keyword evidence="2" id="KW-1185">Reference proteome</keyword>
<dbReference type="InParanoid" id="A0A024FST7"/>
<reference evidence="1 2" key="1">
    <citation type="submission" date="2012-05" db="EMBL/GenBank/DDBJ databases">
        <title>Recombination and specialization in a pathogen metapopulation.</title>
        <authorList>
            <person name="Gardiner A."/>
            <person name="Kemen E."/>
            <person name="Schultz-Larsen T."/>
            <person name="MacLean D."/>
            <person name="Van Oosterhout C."/>
            <person name="Jones J.D.G."/>
        </authorList>
    </citation>
    <scope>NUCLEOTIDE SEQUENCE [LARGE SCALE GENOMIC DNA]</scope>
    <source>
        <strain evidence="1 2">Ac Nc2</strain>
    </source>
</reference>
<comment type="caution">
    <text evidence="1">The sequence shown here is derived from an EMBL/GenBank/DDBJ whole genome shotgun (WGS) entry which is preliminary data.</text>
</comment>
<dbReference type="Proteomes" id="UP000053237">
    <property type="component" value="Unassembled WGS sequence"/>
</dbReference>
<evidence type="ECO:0000313" key="1">
    <source>
        <dbReference type="EMBL" id="CCI10068.1"/>
    </source>
</evidence>